<dbReference type="RefSeq" id="WP_039484780.1">
    <property type="nucleotide sequence ID" value="NZ_CP046377.1"/>
</dbReference>
<proteinExistence type="inferred from homology"/>
<evidence type="ECO:0000259" key="5">
    <source>
        <dbReference type="PROSITE" id="PS50931"/>
    </source>
</evidence>
<dbReference type="InterPro" id="IPR000847">
    <property type="entry name" value="LysR_HTH_N"/>
</dbReference>
<feature type="domain" description="HTH lysR-type" evidence="5">
    <location>
        <begin position="1"/>
        <end position="58"/>
    </location>
</feature>
<dbReference type="InterPro" id="IPR005119">
    <property type="entry name" value="LysR_subst-bd"/>
</dbReference>
<dbReference type="Gene3D" id="3.40.190.290">
    <property type="match status" value="1"/>
</dbReference>
<dbReference type="GeneID" id="90769667"/>
<keyword evidence="2" id="KW-0805">Transcription regulation</keyword>
<dbReference type="InterPro" id="IPR036390">
    <property type="entry name" value="WH_DNA-bd_sf"/>
</dbReference>
<evidence type="ECO:0000313" key="7">
    <source>
        <dbReference type="EMBL" id="QHQ24170.1"/>
    </source>
</evidence>
<dbReference type="SUPFAM" id="SSF46785">
    <property type="entry name" value="Winged helix' DNA-binding domain"/>
    <property type="match status" value="1"/>
</dbReference>
<sequence length="308" mass="34447">MDFNDLYFFYLIAEHGGFTAAERVSGVTKSLLSRRIAKLEERTNVRLIQRNSRSFSLTSAGKVLFEHAAQMVKDGQLAYESVSELIAEPSGTIKVSCPTVLAQYNLAPILPGFMARYPKVNVVIDATDRHVQIIEEMFDFALRAKASLDDEPGLIARTLATSRLILVASPSFLNHYTLPESPDDLGMMPTISSVLDRYEGEQKWKLVNTEGTAVIIKHRPVLYCLNPRVQLEAVLHGIGVGLIPESIAFPSVREGNLVQILKEWTIFDHIIHAVYPSRKHMNPAVRAFLEYLLTHLPTNMKNAHYGSS</sequence>
<accession>A0AAP9IG25</accession>
<dbReference type="PANTHER" id="PTHR30537:SF31">
    <property type="entry name" value="TRANSCRIPTIONAL REGULATOR, LYSR FAMILY"/>
    <property type="match status" value="1"/>
</dbReference>
<dbReference type="Pfam" id="PF03466">
    <property type="entry name" value="LysR_substrate"/>
    <property type="match status" value="1"/>
</dbReference>
<dbReference type="AlphaFoldDB" id="A0AAP9IG25"/>
<dbReference type="GO" id="GO:0006351">
    <property type="term" value="P:DNA-templated transcription"/>
    <property type="evidence" value="ECO:0007669"/>
    <property type="project" value="TreeGrafter"/>
</dbReference>
<dbReference type="FunFam" id="1.10.10.10:FF:000001">
    <property type="entry name" value="LysR family transcriptional regulator"/>
    <property type="match status" value="1"/>
</dbReference>
<organism evidence="7 8">
    <name type="scientific">Pectobacterium parvum</name>
    <dbReference type="NCBI Taxonomy" id="2778550"/>
    <lineage>
        <taxon>Bacteria</taxon>
        <taxon>Pseudomonadati</taxon>
        <taxon>Pseudomonadota</taxon>
        <taxon>Gammaproteobacteria</taxon>
        <taxon>Enterobacterales</taxon>
        <taxon>Pectobacteriaceae</taxon>
        <taxon>Pectobacterium</taxon>
    </lineage>
</organism>
<dbReference type="EMBL" id="CP046377">
    <property type="protein sequence ID" value="QHQ24170.1"/>
    <property type="molecule type" value="Genomic_DNA"/>
</dbReference>
<comment type="similarity">
    <text evidence="1">Belongs to the LysR transcriptional regulatory family.</text>
</comment>
<evidence type="ECO:0000256" key="1">
    <source>
        <dbReference type="ARBA" id="ARBA00009437"/>
    </source>
</evidence>
<reference evidence="8" key="1">
    <citation type="submission" date="2019-11" db="EMBL/GenBank/DDBJ databases">
        <authorList>
            <person name="Jee S."/>
        </authorList>
    </citation>
    <scope>NUCLEOTIDE SEQUENCE [LARGE SCALE GENOMIC DNA]</scope>
    <source>
        <strain evidence="8">PZ1</strain>
    </source>
</reference>
<evidence type="ECO:0000313" key="8">
    <source>
        <dbReference type="Proteomes" id="UP000464054"/>
    </source>
</evidence>
<dbReference type="InterPro" id="IPR036388">
    <property type="entry name" value="WH-like_DNA-bd_sf"/>
</dbReference>
<gene>
    <name evidence="6" type="ORF">ACIPSN_09260</name>
    <name evidence="7" type="ORF">GMX10_08835</name>
</gene>
<dbReference type="Gene3D" id="1.10.10.10">
    <property type="entry name" value="Winged helix-like DNA-binding domain superfamily/Winged helix DNA-binding domain"/>
    <property type="match status" value="1"/>
</dbReference>
<dbReference type="EMBL" id="JBIXKD010000008">
    <property type="protein sequence ID" value="MFJ5321547.1"/>
    <property type="molecule type" value="Genomic_DNA"/>
</dbReference>
<keyword evidence="3" id="KW-0238">DNA-binding</keyword>
<dbReference type="Pfam" id="PF00126">
    <property type="entry name" value="HTH_1"/>
    <property type="match status" value="1"/>
</dbReference>
<dbReference type="Proteomes" id="UP001617714">
    <property type="component" value="Unassembled WGS sequence"/>
</dbReference>
<keyword evidence="4" id="KW-0804">Transcription</keyword>
<dbReference type="GO" id="GO:0043565">
    <property type="term" value="F:sequence-specific DNA binding"/>
    <property type="evidence" value="ECO:0007669"/>
    <property type="project" value="TreeGrafter"/>
</dbReference>
<reference evidence="7" key="2">
    <citation type="journal article" date="2022" name="Plant Pathol J">
        <title>Comparative Genomic Analysis of Pathogenic Factors of Pectobacterium Species Isolated in South Korea Using Whole-Genome Sequencing.</title>
        <authorList>
            <person name="Jee S."/>
            <person name="Kang I.J."/>
            <person name="Bak G."/>
            <person name="Kang S."/>
            <person name="Lee J."/>
            <person name="Heu S."/>
            <person name="Hwang I."/>
        </authorList>
    </citation>
    <scope>NUCLEOTIDE SEQUENCE</scope>
    <source>
        <strain evidence="7">PZ1</strain>
    </source>
</reference>
<evidence type="ECO:0000256" key="3">
    <source>
        <dbReference type="ARBA" id="ARBA00023125"/>
    </source>
</evidence>
<name>A0AAP9IG25_9GAMM</name>
<evidence type="ECO:0000313" key="6">
    <source>
        <dbReference type="EMBL" id="MFJ5321547.1"/>
    </source>
</evidence>
<evidence type="ECO:0000256" key="2">
    <source>
        <dbReference type="ARBA" id="ARBA00023015"/>
    </source>
</evidence>
<dbReference type="GO" id="GO:0003700">
    <property type="term" value="F:DNA-binding transcription factor activity"/>
    <property type="evidence" value="ECO:0007669"/>
    <property type="project" value="InterPro"/>
</dbReference>
<dbReference type="Proteomes" id="UP000464054">
    <property type="component" value="Chromosome"/>
</dbReference>
<dbReference type="PROSITE" id="PS50931">
    <property type="entry name" value="HTH_LYSR"/>
    <property type="match status" value="1"/>
</dbReference>
<keyword evidence="9" id="KW-1185">Reference proteome</keyword>
<dbReference type="InterPro" id="IPR058163">
    <property type="entry name" value="LysR-type_TF_proteobact-type"/>
</dbReference>
<evidence type="ECO:0000256" key="4">
    <source>
        <dbReference type="ARBA" id="ARBA00023163"/>
    </source>
</evidence>
<protein>
    <submittedName>
        <fullName evidence="7">LysR family transcriptional regulator</fullName>
    </submittedName>
</protein>
<evidence type="ECO:0000313" key="9">
    <source>
        <dbReference type="Proteomes" id="UP001617714"/>
    </source>
</evidence>
<dbReference type="SUPFAM" id="SSF53850">
    <property type="entry name" value="Periplasmic binding protein-like II"/>
    <property type="match status" value="1"/>
</dbReference>
<reference evidence="6 9" key="3">
    <citation type="submission" date="2024-10" db="EMBL/GenBank/DDBJ databases">
        <authorList>
            <person name="Lu C.-H."/>
        </authorList>
    </citation>
    <scope>NUCLEOTIDE SEQUENCE [LARGE SCALE GENOMIC DNA]</scope>
    <source>
        <strain evidence="6 9">22QBSP01-2</strain>
    </source>
</reference>
<dbReference type="PANTHER" id="PTHR30537">
    <property type="entry name" value="HTH-TYPE TRANSCRIPTIONAL REGULATOR"/>
    <property type="match status" value="1"/>
</dbReference>